<organism evidence="1 2">
    <name type="scientific">Portunus trituberculatus</name>
    <name type="common">Swimming crab</name>
    <name type="synonym">Neptunus trituberculatus</name>
    <dbReference type="NCBI Taxonomy" id="210409"/>
    <lineage>
        <taxon>Eukaryota</taxon>
        <taxon>Metazoa</taxon>
        <taxon>Ecdysozoa</taxon>
        <taxon>Arthropoda</taxon>
        <taxon>Crustacea</taxon>
        <taxon>Multicrustacea</taxon>
        <taxon>Malacostraca</taxon>
        <taxon>Eumalacostraca</taxon>
        <taxon>Eucarida</taxon>
        <taxon>Decapoda</taxon>
        <taxon>Pleocyemata</taxon>
        <taxon>Brachyura</taxon>
        <taxon>Eubrachyura</taxon>
        <taxon>Portunoidea</taxon>
        <taxon>Portunidae</taxon>
        <taxon>Portuninae</taxon>
        <taxon>Portunus</taxon>
    </lineage>
</organism>
<gene>
    <name evidence="1" type="ORF">E2C01_031147</name>
</gene>
<keyword evidence="2" id="KW-1185">Reference proteome</keyword>
<name>A0A5B7ES98_PORTR</name>
<protein>
    <submittedName>
        <fullName evidence="1">Uncharacterized protein</fullName>
    </submittedName>
</protein>
<evidence type="ECO:0000313" key="2">
    <source>
        <dbReference type="Proteomes" id="UP000324222"/>
    </source>
</evidence>
<accession>A0A5B7ES98</accession>
<dbReference type="AlphaFoldDB" id="A0A5B7ES98"/>
<dbReference type="Proteomes" id="UP000324222">
    <property type="component" value="Unassembled WGS sequence"/>
</dbReference>
<comment type="caution">
    <text evidence="1">The sequence shown here is derived from an EMBL/GenBank/DDBJ whole genome shotgun (WGS) entry which is preliminary data.</text>
</comment>
<dbReference type="EMBL" id="VSRR010003846">
    <property type="protein sequence ID" value="MPC37660.1"/>
    <property type="molecule type" value="Genomic_DNA"/>
</dbReference>
<sequence length="81" mass="8853">MRCFVFVSCNSAPHEICSNEEPTLVIHSHSDVFSPAERNANSFPDHQEVFAVSEPCTVINSGGSGRPDVACLAHQNQLLRN</sequence>
<proteinExistence type="predicted"/>
<evidence type="ECO:0000313" key="1">
    <source>
        <dbReference type="EMBL" id="MPC37660.1"/>
    </source>
</evidence>
<reference evidence="1 2" key="1">
    <citation type="submission" date="2019-05" db="EMBL/GenBank/DDBJ databases">
        <title>Another draft genome of Portunus trituberculatus and its Hox gene families provides insights of decapod evolution.</title>
        <authorList>
            <person name="Jeong J.-H."/>
            <person name="Song I."/>
            <person name="Kim S."/>
            <person name="Choi T."/>
            <person name="Kim D."/>
            <person name="Ryu S."/>
            <person name="Kim W."/>
        </authorList>
    </citation>
    <scope>NUCLEOTIDE SEQUENCE [LARGE SCALE GENOMIC DNA]</scope>
    <source>
        <tissue evidence="1">Muscle</tissue>
    </source>
</reference>